<name>A0AAV8YIU9_9CUCU</name>
<proteinExistence type="predicted"/>
<dbReference type="PANTHER" id="PTHR34914:SF1">
    <property type="entry name" value="LYMPHOCYTE EXPANSION MOLECULE"/>
    <property type="match status" value="1"/>
</dbReference>
<dbReference type="EMBL" id="JAPWTK010000095">
    <property type="protein sequence ID" value="KAJ8950772.1"/>
    <property type="molecule type" value="Genomic_DNA"/>
</dbReference>
<sequence>MSQNRAINTKPPFGVATKRFAKVGFHPELDVSGSMKREITKAAPGTYNPEFPKCSSKRGMSWKRKVESEIYSKYLGFRNANILAERAFLKRLRGPGTNDLNEDYYKRQSSSVLKNTGFGTGDRFKYLERDETLLSPNVYFRKLEQTSTVNKCQFSNIQSFEWDGFMDRFKSRAPSYTLAPNRYRVNDGKDVRNIVDKTVSLRGPYDLFTGPRDGSTIKNHFSPATMVVPEYGFVKPSDVDILLKHPSKKRCGRFLKGQRVPKKPTVRSMLNDLCLCYRDPNEPGPAHYDFAHTYAIQSKEKNLYPFNTSVVNARPLEDWKISPGPGRYTPGKPKCTKYKKAFVGILIKMPEKHIPSNRLYVFLN</sequence>
<evidence type="ECO:0000313" key="1">
    <source>
        <dbReference type="EMBL" id="KAJ8950772.1"/>
    </source>
</evidence>
<feature type="non-terminal residue" evidence="1">
    <location>
        <position position="364"/>
    </location>
</feature>
<accession>A0AAV8YIU9</accession>
<evidence type="ECO:0000313" key="2">
    <source>
        <dbReference type="Proteomes" id="UP001162162"/>
    </source>
</evidence>
<dbReference type="PANTHER" id="PTHR34914">
    <property type="entry name" value="LYMPHOCYTE EXPANSION MOLECULE"/>
    <property type="match status" value="1"/>
</dbReference>
<comment type="caution">
    <text evidence="1">The sequence shown here is derived from an EMBL/GenBank/DDBJ whole genome shotgun (WGS) entry which is preliminary data.</text>
</comment>
<dbReference type="AlphaFoldDB" id="A0AAV8YIU9"/>
<gene>
    <name evidence="1" type="ORF">NQ318_011265</name>
</gene>
<organism evidence="1 2">
    <name type="scientific">Aromia moschata</name>
    <dbReference type="NCBI Taxonomy" id="1265417"/>
    <lineage>
        <taxon>Eukaryota</taxon>
        <taxon>Metazoa</taxon>
        <taxon>Ecdysozoa</taxon>
        <taxon>Arthropoda</taxon>
        <taxon>Hexapoda</taxon>
        <taxon>Insecta</taxon>
        <taxon>Pterygota</taxon>
        <taxon>Neoptera</taxon>
        <taxon>Endopterygota</taxon>
        <taxon>Coleoptera</taxon>
        <taxon>Polyphaga</taxon>
        <taxon>Cucujiformia</taxon>
        <taxon>Chrysomeloidea</taxon>
        <taxon>Cerambycidae</taxon>
        <taxon>Cerambycinae</taxon>
        <taxon>Callichromatini</taxon>
        <taxon>Aromia</taxon>
    </lineage>
</organism>
<protein>
    <submittedName>
        <fullName evidence="1">Uncharacterized protein</fullName>
    </submittedName>
</protein>
<reference evidence="1" key="1">
    <citation type="journal article" date="2023" name="Insect Mol. Biol.">
        <title>Genome sequencing provides insights into the evolution of gene families encoding plant cell wall-degrading enzymes in longhorned beetles.</title>
        <authorList>
            <person name="Shin N.R."/>
            <person name="Okamura Y."/>
            <person name="Kirsch R."/>
            <person name="Pauchet Y."/>
        </authorList>
    </citation>
    <scope>NUCLEOTIDE SEQUENCE</scope>
    <source>
        <strain evidence="1">AMC_N1</strain>
    </source>
</reference>
<dbReference type="Proteomes" id="UP001162162">
    <property type="component" value="Unassembled WGS sequence"/>
</dbReference>
<keyword evidence="2" id="KW-1185">Reference proteome</keyword>
<dbReference type="InterPro" id="IPR033557">
    <property type="entry name" value="CIMAP2"/>
</dbReference>